<dbReference type="InterPro" id="IPR006223">
    <property type="entry name" value="GcvT"/>
</dbReference>
<dbReference type="Gene3D" id="3.30.70.1400">
    <property type="entry name" value="Aminomethyltransferase beta-barrel domains"/>
    <property type="match status" value="1"/>
</dbReference>
<dbReference type="Pfam" id="PF08669">
    <property type="entry name" value="GCV_T_C"/>
    <property type="match status" value="1"/>
</dbReference>
<dbReference type="FunFam" id="2.40.30.110:FF:000003">
    <property type="entry name" value="Aminomethyltransferase"/>
    <property type="match status" value="1"/>
</dbReference>
<accession>A0A1I3WT05</accession>
<comment type="similarity">
    <text evidence="1 7">Belongs to the GcvT family.</text>
</comment>
<dbReference type="GO" id="GO:0005960">
    <property type="term" value="C:glycine cleavage complex"/>
    <property type="evidence" value="ECO:0007669"/>
    <property type="project" value="InterPro"/>
</dbReference>
<dbReference type="GO" id="GO:0008483">
    <property type="term" value="F:transaminase activity"/>
    <property type="evidence" value="ECO:0007669"/>
    <property type="project" value="UniProtKB-KW"/>
</dbReference>
<comment type="catalytic activity">
    <reaction evidence="6 7">
        <text>N(6)-[(R)-S(8)-aminomethyldihydrolipoyl]-L-lysyl-[protein] + (6S)-5,6,7,8-tetrahydrofolate = N(6)-[(R)-dihydrolipoyl]-L-lysyl-[protein] + (6R)-5,10-methylene-5,6,7,8-tetrahydrofolate + NH4(+)</text>
        <dbReference type="Rhea" id="RHEA:16945"/>
        <dbReference type="Rhea" id="RHEA-COMP:10475"/>
        <dbReference type="Rhea" id="RHEA-COMP:10492"/>
        <dbReference type="ChEBI" id="CHEBI:15636"/>
        <dbReference type="ChEBI" id="CHEBI:28938"/>
        <dbReference type="ChEBI" id="CHEBI:57453"/>
        <dbReference type="ChEBI" id="CHEBI:83100"/>
        <dbReference type="ChEBI" id="CHEBI:83143"/>
        <dbReference type="EC" id="2.1.2.10"/>
    </reaction>
</comment>
<dbReference type="NCBIfam" id="NF001567">
    <property type="entry name" value="PRK00389.1"/>
    <property type="match status" value="1"/>
</dbReference>
<evidence type="ECO:0000259" key="10">
    <source>
        <dbReference type="Pfam" id="PF08669"/>
    </source>
</evidence>
<feature type="domain" description="Aminomethyltransferase C-terminal" evidence="10">
    <location>
        <begin position="294"/>
        <end position="366"/>
    </location>
</feature>
<dbReference type="PANTHER" id="PTHR43757:SF2">
    <property type="entry name" value="AMINOMETHYLTRANSFERASE, MITOCHONDRIAL"/>
    <property type="match status" value="1"/>
</dbReference>
<proteinExistence type="inferred from homology"/>
<feature type="domain" description="GCVT N-terminal" evidence="9">
    <location>
        <begin position="14"/>
        <end position="271"/>
    </location>
</feature>
<evidence type="ECO:0000313" key="11">
    <source>
        <dbReference type="EMBL" id="SFK09581.1"/>
    </source>
</evidence>
<dbReference type="GO" id="GO:0032259">
    <property type="term" value="P:methylation"/>
    <property type="evidence" value="ECO:0007669"/>
    <property type="project" value="UniProtKB-KW"/>
</dbReference>
<evidence type="ECO:0000256" key="2">
    <source>
        <dbReference type="ARBA" id="ARBA00012616"/>
    </source>
</evidence>
<dbReference type="AlphaFoldDB" id="A0A1I3WT05"/>
<dbReference type="EMBL" id="FOSJ01000009">
    <property type="protein sequence ID" value="SFK09581.1"/>
    <property type="molecule type" value="Genomic_DNA"/>
</dbReference>
<evidence type="ECO:0000313" key="12">
    <source>
        <dbReference type="Proteomes" id="UP000199589"/>
    </source>
</evidence>
<dbReference type="InterPro" id="IPR013977">
    <property type="entry name" value="GcvT_C"/>
</dbReference>
<dbReference type="InterPro" id="IPR027266">
    <property type="entry name" value="TrmE/GcvT-like"/>
</dbReference>
<dbReference type="NCBIfam" id="TIGR00528">
    <property type="entry name" value="gcvT"/>
    <property type="match status" value="1"/>
</dbReference>
<evidence type="ECO:0000256" key="8">
    <source>
        <dbReference type="PIRSR" id="PIRSR006487-1"/>
    </source>
</evidence>
<dbReference type="SUPFAM" id="SSF103025">
    <property type="entry name" value="Folate-binding domain"/>
    <property type="match status" value="1"/>
</dbReference>
<dbReference type="FunFam" id="4.10.1250.10:FF:000001">
    <property type="entry name" value="Aminomethyltransferase"/>
    <property type="match status" value="1"/>
</dbReference>
<dbReference type="OrthoDB" id="9774591at2"/>
<dbReference type="Proteomes" id="UP000199589">
    <property type="component" value="Unassembled WGS sequence"/>
</dbReference>
<keyword evidence="4 7" id="KW-0808">Transferase</keyword>
<dbReference type="Pfam" id="PF01571">
    <property type="entry name" value="GCV_T"/>
    <property type="match status" value="1"/>
</dbReference>
<evidence type="ECO:0000259" key="9">
    <source>
        <dbReference type="Pfam" id="PF01571"/>
    </source>
</evidence>
<keyword evidence="11" id="KW-0489">Methyltransferase</keyword>
<evidence type="ECO:0000256" key="4">
    <source>
        <dbReference type="ARBA" id="ARBA00022679"/>
    </source>
</evidence>
<dbReference type="HAMAP" id="MF_00259">
    <property type="entry name" value="GcvT"/>
    <property type="match status" value="1"/>
</dbReference>
<comment type="function">
    <text evidence="7">The glycine cleavage system catalyzes the degradation of glycine.</text>
</comment>
<dbReference type="PIRSF" id="PIRSF006487">
    <property type="entry name" value="GcvT"/>
    <property type="match status" value="1"/>
</dbReference>
<comment type="subunit">
    <text evidence="7">The glycine cleavage system is composed of four proteins: P, T, L and H.</text>
</comment>
<name>A0A1I3WT05_9LACT</name>
<dbReference type="InterPro" id="IPR022903">
    <property type="entry name" value="GcvT_bac"/>
</dbReference>
<dbReference type="InterPro" id="IPR029043">
    <property type="entry name" value="GcvT/YgfZ_C"/>
</dbReference>
<dbReference type="InterPro" id="IPR028896">
    <property type="entry name" value="GcvT/YgfZ/DmdA"/>
</dbReference>
<protein>
    <recommendedName>
        <fullName evidence="2 7">Aminomethyltransferase</fullName>
        <ecNumber evidence="2 7">2.1.2.10</ecNumber>
    </recommendedName>
    <alternativeName>
        <fullName evidence="5 7">Glycine cleavage system T protein</fullName>
    </alternativeName>
</protein>
<evidence type="ECO:0000256" key="5">
    <source>
        <dbReference type="ARBA" id="ARBA00031395"/>
    </source>
</evidence>
<dbReference type="Gene3D" id="2.40.30.110">
    <property type="entry name" value="Aminomethyltransferase beta-barrel domains"/>
    <property type="match status" value="1"/>
</dbReference>
<evidence type="ECO:0000256" key="3">
    <source>
        <dbReference type="ARBA" id="ARBA00022576"/>
    </source>
</evidence>
<keyword evidence="12" id="KW-1185">Reference proteome</keyword>
<organism evidence="11 12">
    <name type="scientific">Marinilactibacillus piezotolerans</name>
    <dbReference type="NCBI Taxonomy" id="258723"/>
    <lineage>
        <taxon>Bacteria</taxon>
        <taxon>Bacillati</taxon>
        <taxon>Bacillota</taxon>
        <taxon>Bacilli</taxon>
        <taxon>Lactobacillales</taxon>
        <taxon>Carnobacteriaceae</taxon>
        <taxon>Marinilactibacillus</taxon>
    </lineage>
</organism>
<dbReference type="Gene3D" id="4.10.1250.10">
    <property type="entry name" value="Aminomethyltransferase fragment"/>
    <property type="match status" value="1"/>
</dbReference>
<sequence>MSEETEMSLLKTPLYDYYKRKDIKLIDFGGWALPVQFTKLAEEHKAVREQAGMFDVSHMGEIIVCGEGSAEWLNRLVTNDVKVMKVNQAQYNTMTNEAGGTLDDLLLFKFSADHFLVTPNAVNTEKIYQWMVMNKEKSIKIENVSNNYGLIALQGPNAERILKSMTQRDLSSLKSYFFLPSEKFGDIEEVIVSRTGYTGEDGFELYVKWNQTQKLWDKILKAGVCHGLKECGLGARDTLRLEAGMALYGQELTEEISPLEGGVGFAVKVDKEKPFIGQESLKKQKIEGLKRISRGFELVEKGIARHNYPVLNQESEVIGTVTSGTQSPTLGKSIGMMIIDKKYAEFGNKIWIQVRKKQIEARITKKDWLKNIKNRKEGI</sequence>
<dbReference type="PANTHER" id="PTHR43757">
    <property type="entry name" value="AMINOMETHYLTRANSFERASE"/>
    <property type="match status" value="1"/>
</dbReference>
<reference evidence="12" key="1">
    <citation type="submission" date="2016-10" db="EMBL/GenBank/DDBJ databases">
        <authorList>
            <person name="Varghese N."/>
            <person name="Submissions S."/>
        </authorList>
    </citation>
    <scope>NUCLEOTIDE SEQUENCE [LARGE SCALE GENOMIC DNA]</scope>
    <source>
        <strain evidence="12">DSM 16108</strain>
    </source>
</reference>
<evidence type="ECO:0000256" key="7">
    <source>
        <dbReference type="HAMAP-Rule" id="MF_00259"/>
    </source>
</evidence>
<evidence type="ECO:0000256" key="6">
    <source>
        <dbReference type="ARBA" id="ARBA00047665"/>
    </source>
</evidence>
<evidence type="ECO:0000256" key="1">
    <source>
        <dbReference type="ARBA" id="ARBA00008609"/>
    </source>
</evidence>
<dbReference type="Gene3D" id="3.30.1360.120">
    <property type="entry name" value="Probable tRNA modification gtpase trme, domain 1"/>
    <property type="match status" value="1"/>
</dbReference>
<keyword evidence="3 7" id="KW-0032">Aminotransferase</keyword>
<dbReference type="EC" id="2.1.2.10" evidence="2 7"/>
<gene>
    <name evidence="7" type="primary">gcvT</name>
    <name evidence="11" type="ORF">SAMN04488569_100951</name>
</gene>
<feature type="binding site" evidence="8">
    <location>
        <position position="204"/>
    </location>
    <ligand>
        <name>substrate</name>
    </ligand>
</feature>
<dbReference type="SUPFAM" id="SSF101790">
    <property type="entry name" value="Aminomethyltransferase beta-barrel domain"/>
    <property type="match status" value="1"/>
</dbReference>
<dbReference type="RefSeq" id="WP_091896385.1">
    <property type="nucleotide sequence ID" value="NZ_FOSJ01000009.1"/>
</dbReference>
<dbReference type="GO" id="GO:0004047">
    <property type="term" value="F:aminomethyltransferase activity"/>
    <property type="evidence" value="ECO:0007669"/>
    <property type="project" value="UniProtKB-UniRule"/>
</dbReference>
<dbReference type="InterPro" id="IPR006222">
    <property type="entry name" value="GCVT_N"/>
</dbReference>
<dbReference type="GO" id="GO:0008168">
    <property type="term" value="F:methyltransferase activity"/>
    <property type="evidence" value="ECO:0007669"/>
    <property type="project" value="UniProtKB-KW"/>
</dbReference>
<dbReference type="GO" id="GO:0019464">
    <property type="term" value="P:glycine decarboxylation via glycine cleavage system"/>
    <property type="evidence" value="ECO:0007669"/>
    <property type="project" value="UniProtKB-UniRule"/>
</dbReference>
<dbReference type="GO" id="GO:0005829">
    <property type="term" value="C:cytosol"/>
    <property type="evidence" value="ECO:0007669"/>
    <property type="project" value="TreeGrafter"/>
</dbReference>